<feature type="region of interest" description="Disordered" evidence="1">
    <location>
        <begin position="1"/>
        <end position="21"/>
    </location>
</feature>
<feature type="domain" description="B30.2/SPRY" evidence="3">
    <location>
        <begin position="345"/>
        <end position="532"/>
    </location>
</feature>
<reference evidence="5" key="2">
    <citation type="submission" date="2009-11" db="EMBL/GenBank/DDBJ databases">
        <title>The Genome Sequence of Allomyces macrogynus strain ATCC 38327.</title>
        <authorList>
            <consortium name="The Broad Institute Genome Sequencing Platform"/>
            <person name="Russ C."/>
            <person name="Cuomo C."/>
            <person name="Shea T."/>
            <person name="Young S.K."/>
            <person name="Zeng Q."/>
            <person name="Koehrsen M."/>
            <person name="Haas B."/>
            <person name="Borodovsky M."/>
            <person name="Guigo R."/>
            <person name="Alvarado L."/>
            <person name="Berlin A."/>
            <person name="Borenstein D."/>
            <person name="Chen Z."/>
            <person name="Engels R."/>
            <person name="Freedman E."/>
            <person name="Gellesch M."/>
            <person name="Goldberg J."/>
            <person name="Griggs A."/>
            <person name="Gujja S."/>
            <person name="Heiman D."/>
            <person name="Hepburn T."/>
            <person name="Howarth C."/>
            <person name="Jen D."/>
            <person name="Larson L."/>
            <person name="Lewis B."/>
            <person name="Mehta T."/>
            <person name="Park D."/>
            <person name="Pearson M."/>
            <person name="Roberts A."/>
            <person name="Saif S."/>
            <person name="Shenoy N."/>
            <person name="Sisk P."/>
            <person name="Stolte C."/>
            <person name="Sykes S."/>
            <person name="Walk T."/>
            <person name="White J."/>
            <person name="Yandava C."/>
            <person name="Burger G."/>
            <person name="Gray M.W."/>
            <person name="Holland P.W.H."/>
            <person name="King N."/>
            <person name="Lang F.B.F."/>
            <person name="Roger A.J."/>
            <person name="Ruiz-Trillo I."/>
            <person name="Lander E."/>
            <person name="Nusbaum C."/>
        </authorList>
    </citation>
    <scope>NUCLEOTIDE SEQUENCE [LARGE SCALE GENOMIC DNA]</scope>
    <source>
        <strain evidence="5">ATCC 38327</strain>
    </source>
</reference>
<accession>A0A0L0T5A1</accession>
<reference evidence="4 5" key="1">
    <citation type="submission" date="2009-11" db="EMBL/GenBank/DDBJ databases">
        <title>Annotation of Allomyces macrogynus ATCC 38327.</title>
        <authorList>
            <consortium name="The Broad Institute Genome Sequencing Platform"/>
            <person name="Russ C."/>
            <person name="Cuomo C."/>
            <person name="Burger G."/>
            <person name="Gray M.W."/>
            <person name="Holland P.W.H."/>
            <person name="King N."/>
            <person name="Lang F.B.F."/>
            <person name="Roger A.J."/>
            <person name="Ruiz-Trillo I."/>
            <person name="Young S.K."/>
            <person name="Zeng Q."/>
            <person name="Gargeya S."/>
            <person name="Fitzgerald M."/>
            <person name="Haas B."/>
            <person name="Abouelleil A."/>
            <person name="Alvarado L."/>
            <person name="Arachchi H.M."/>
            <person name="Berlin A."/>
            <person name="Chapman S.B."/>
            <person name="Gearin G."/>
            <person name="Goldberg J."/>
            <person name="Griggs A."/>
            <person name="Gujja S."/>
            <person name="Hansen M."/>
            <person name="Heiman D."/>
            <person name="Howarth C."/>
            <person name="Larimer J."/>
            <person name="Lui A."/>
            <person name="MacDonald P.J.P."/>
            <person name="McCowen C."/>
            <person name="Montmayeur A."/>
            <person name="Murphy C."/>
            <person name="Neiman D."/>
            <person name="Pearson M."/>
            <person name="Priest M."/>
            <person name="Roberts A."/>
            <person name="Saif S."/>
            <person name="Shea T."/>
            <person name="Sisk P."/>
            <person name="Stolte C."/>
            <person name="Sykes S."/>
            <person name="Wortman J."/>
            <person name="Nusbaum C."/>
            <person name="Birren B."/>
        </authorList>
    </citation>
    <scope>NUCLEOTIDE SEQUENCE [LARGE SCALE GENOMIC DNA]</scope>
    <source>
        <strain evidence="4 5">ATCC 38327</strain>
    </source>
</reference>
<feature type="transmembrane region" description="Helical" evidence="2">
    <location>
        <begin position="177"/>
        <end position="210"/>
    </location>
</feature>
<dbReference type="AlphaFoldDB" id="A0A0L0T5A1"/>
<evidence type="ECO:0000256" key="1">
    <source>
        <dbReference type="SAM" id="MobiDB-lite"/>
    </source>
</evidence>
<feature type="compositionally biased region" description="Gly residues" evidence="1">
    <location>
        <begin position="51"/>
        <end position="61"/>
    </location>
</feature>
<dbReference type="InterPro" id="IPR050618">
    <property type="entry name" value="Ubq-SigPath_Reg"/>
</dbReference>
<keyword evidence="2" id="KW-0812">Transmembrane</keyword>
<dbReference type="VEuPathDB" id="FungiDB:AMAG_14276"/>
<protein>
    <recommendedName>
        <fullName evidence="3">B30.2/SPRY domain-containing protein</fullName>
    </recommendedName>
</protein>
<dbReference type="PROSITE" id="PS50188">
    <property type="entry name" value="B302_SPRY"/>
    <property type="match status" value="1"/>
</dbReference>
<proteinExistence type="predicted"/>
<keyword evidence="5" id="KW-1185">Reference proteome</keyword>
<dbReference type="STRING" id="578462.A0A0L0T5A1"/>
<dbReference type="PANTHER" id="PTHR12864">
    <property type="entry name" value="RAN BINDING PROTEIN 9-RELATED"/>
    <property type="match status" value="1"/>
</dbReference>
<sequence>MFSTALRPRNGSARRFSARRTPPRRLQQLVLAFAALLVVLAMITVPAGAVPKGGGGGGKGGSSSSSSSSKGGSSSSSSSGSSSSSSKSGSSSTGSTSKSGSSSSSSRSYGSPSYPIVGPMGYYGYWGPVYYVPVSGSSNRIRNCTFIQTNPDGSTNTTTYYTGNTCPDPDGGLSGGAIAGIVIGSLVGLCVCCGFGYWAAAAMGCMCCHWAKKKKEKKHKNKWESLSNPPHVPDVPEVVEEVDNTPRIEITAQGSLANPVHEASADANERGAEFVRLNPPLTIVWSPEYVAQLMDKAQTAKIVVPADATSKVRVDNGEMSKVVFFPDLAGPSVPMMPAELDKKDKFALESDQMMAASSSATMAPLAVPPAIVGPHMSVTDPDVTVFTAFPLPWLPANLPNPPATTRAVVYFEVVIKSIDPQATLAIGLTHYPYPSFRLPGWHPWSIGYHSDDGRLFVSDSDRGREYGKPYRAGDVVGVGVDTRTCHVFFTRNGVKLPDITDAQVPAPFVGIHPAIGADGACEVDVRWHGGFRWADADAKGFAYSLDDAVPAYPAVLPPPPPMAMPSAPTAFPDAPSPQPGEPALPAYTTFARGTAAPADPAAAVTAPVSAPRSPTPAAAAVPTTTAPPAPTTTTTTTIPHP</sequence>
<feature type="region of interest" description="Disordered" evidence="1">
    <location>
        <begin position="50"/>
        <end position="111"/>
    </location>
</feature>
<evidence type="ECO:0000313" key="4">
    <source>
        <dbReference type="EMBL" id="KNE69734.1"/>
    </source>
</evidence>
<dbReference type="OrthoDB" id="258495at2759"/>
<dbReference type="InterPro" id="IPR001870">
    <property type="entry name" value="B30.2/SPRY"/>
</dbReference>
<feature type="compositionally biased region" description="Low complexity" evidence="1">
    <location>
        <begin position="602"/>
        <end position="624"/>
    </location>
</feature>
<organism evidence="4 5">
    <name type="scientific">Allomyces macrogynus (strain ATCC 38327)</name>
    <name type="common">Allomyces javanicus var. macrogynus</name>
    <dbReference type="NCBI Taxonomy" id="578462"/>
    <lineage>
        <taxon>Eukaryota</taxon>
        <taxon>Fungi</taxon>
        <taxon>Fungi incertae sedis</taxon>
        <taxon>Blastocladiomycota</taxon>
        <taxon>Blastocladiomycetes</taxon>
        <taxon>Blastocladiales</taxon>
        <taxon>Blastocladiaceae</taxon>
        <taxon>Allomyces</taxon>
    </lineage>
</organism>
<dbReference type="eggNOG" id="KOG1477">
    <property type="taxonomic scope" value="Eukaryota"/>
</dbReference>
<dbReference type="SUPFAM" id="SSF49899">
    <property type="entry name" value="Concanavalin A-like lectins/glucanases"/>
    <property type="match status" value="1"/>
</dbReference>
<dbReference type="InterPro" id="IPR013320">
    <property type="entry name" value="ConA-like_dom_sf"/>
</dbReference>
<keyword evidence="2" id="KW-0472">Membrane</keyword>
<dbReference type="Gene3D" id="2.60.120.920">
    <property type="match status" value="1"/>
</dbReference>
<dbReference type="EMBL" id="GG745362">
    <property type="protein sequence ID" value="KNE69734.1"/>
    <property type="molecule type" value="Genomic_DNA"/>
</dbReference>
<evidence type="ECO:0000256" key="2">
    <source>
        <dbReference type="SAM" id="Phobius"/>
    </source>
</evidence>
<dbReference type="Pfam" id="PF00622">
    <property type="entry name" value="SPRY"/>
    <property type="match status" value="1"/>
</dbReference>
<dbReference type="Proteomes" id="UP000054350">
    <property type="component" value="Unassembled WGS sequence"/>
</dbReference>
<dbReference type="InterPro" id="IPR003877">
    <property type="entry name" value="SPRY_dom"/>
</dbReference>
<dbReference type="SMART" id="SM00449">
    <property type="entry name" value="SPRY"/>
    <property type="match status" value="1"/>
</dbReference>
<dbReference type="InterPro" id="IPR043136">
    <property type="entry name" value="B30.2/SPRY_sf"/>
</dbReference>
<feature type="region of interest" description="Disordered" evidence="1">
    <location>
        <begin position="602"/>
        <end position="641"/>
    </location>
</feature>
<gene>
    <name evidence="4" type="ORF">AMAG_14276</name>
</gene>
<evidence type="ECO:0000313" key="5">
    <source>
        <dbReference type="Proteomes" id="UP000054350"/>
    </source>
</evidence>
<name>A0A0L0T5A1_ALLM3</name>
<feature type="compositionally biased region" description="Low complexity" evidence="1">
    <location>
        <begin position="62"/>
        <end position="106"/>
    </location>
</feature>
<evidence type="ECO:0000259" key="3">
    <source>
        <dbReference type="PROSITE" id="PS50188"/>
    </source>
</evidence>
<feature type="compositionally biased region" description="Low complexity" evidence="1">
    <location>
        <begin position="631"/>
        <end position="641"/>
    </location>
</feature>
<keyword evidence="2" id="KW-1133">Transmembrane helix</keyword>